<accession>A0ACB8P6H4</accession>
<protein>
    <submittedName>
        <fullName evidence="1">Uncharacterized protein</fullName>
    </submittedName>
</protein>
<name>A0ACB8P6H4_CITSI</name>
<keyword evidence="2" id="KW-1185">Reference proteome</keyword>
<reference evidence="2" key="1">
    <citation type="journal article" date="2023" name="Hortic. Res.">
        <title>A chromosome-level phased genome enabling allele-level studies in sweet orange: a case study on citrus Huanglongbing tolerance.</title>
        <authorList>
            <person name="Wu B."/>
            <person name="Yu Q."/>
            <person name="Deng Z."/>
            <person name="Duan Y."/>
            <person name="Luo F."/>
            <person name="Gmitter F. Jr."/>
        </authorList>
    </citation>
    <scope>NUCLEOTIDE SEQUENCE [LARGE SCALE GENOMIC DNA]</scope>
    <source>
        <strain evidence="2">cv. Valencia</strain>
    </source>
</reference>
<evidence type="ECO:0000313" key="1">
    <source>
        <dbReference type="EMBL" id="KAH9805732.1"/>
    </source>
</evidence>
<gene>
    <name evidence="1" type="ORF">KPL71_002510</name>
</gene>
<organism evidence="1 2">
    <name type="scientific">Citrus sinensis</name>
    <name type="common">Sweet orange</name>
    <name type="synonym">Citrus aurantium var. sinensis</name>
    <dbReference type="NCBI Taxonomy" id="2711"/>
    <lineage>
        <taxon>Eukaryota</taxon>
        <taxon>Viridiplantae</taxon>
        <taxon>Streptophyta</taxon>
        <taxon>Embryophyta</taxon>
        <taxon>Tracheophyta</taxon>
        <taxon>Spermatophyta</taxon>
        <taxon>Magnoliopsida</taxon>
        <taxon>eudicotyledons</taxon>
        <taxon>Gunneridae</taxon>
        <taxon>Pentapetalae</taxon>
        <taxon>rosids</taxon>
        <taxon>malvids</taxon>
        <taxon>Sapindales</taxon>
        <taxon>Rutaceae</taxon>
        <taxon>Aurantioideae</taxon>
        <taxon>Citrus</taxon>
    </lineage>
</organism>
<comment type="caution">
    <text evidence="1">The sequence shown here is derived from an EMBL/GenBank/DDBJ whole genome shotgun (WGS) entry which is preliminary data.</text>
</comment>
<proteinExistence type="predicted"/>
<sequence length="559" mass="61661">MRIQSFLPSSIEAAIFHVSDHGQQNSLCDWLPASETWQMCPKYDGKTGSSEQNADTLCPLNFDRNSQHSTVSTMSRSTAPTLVYQRRKFRGNSVPVFSTQDPVNTKRSDDCLSVVSFDAVSVPMEEQHAVSLAEVGTEAVGTPILPPIISQSEPRLLRSDSVQEQVVSDKLSKNIRHKMVEIDSINDSCSSSKSNMELLSASKKTEADETGECSSSSAVMLETTGKDLSAKDLCISILRNEGMLERFWPTQIRSSANDVDSGTGCSGICSRSCKICGRSETALKLLLCDDCEEAFHVTCYTPRIKIVPSDEWFCHLCLKKKHKTLKATARKSPNIISEKGRGRNASAKGEPSPIELMLMSTVPYTTSVRVGKGFQADIPDWLAPTNNDGYALGEPLELDTSECPSLHDLNSYNLSNLSSIGNWLQCKQVLEGTGDGVDGTSCGKWRRAPLFEVQTDDWECFCAVQWDPTHADCAVPQELETDEVSKQLKYLEMLRLRLDAKRRKFDRTKSCPPQLSAKITYVNRNLELIVTQAALVFNPYGFSKSLTLSSHHQNGGGAV</sequence>
<evidence type="ECO:0000313" key="2">
    <source>
        <dbReference type="Proteomes" id="UP000829398"/>
    </source>
</evidence>
<dbReference type="Proteomes" id="UP000829398">
    <property type="component" value="Chromosome 1"/>
</dbReference>
<dbReference type="EMBL" id="CM039170">
    <property type="protein sequence ID" value="KAH9805732.1"/>
    <property type="molecule type" value="Genomic_DNA"/>
</dbReference>